<accession>A0A3P7NIK0</accession>
<evidence type="ECO:0000313" key="2">
    <source>
        <dbReference type="EMBL" id="VDN40160.1"/>
    </source>
</evidence>
<keyword evidence="3" id="KW-1185">Reference proteome</keyword>
<proteinExistence type="predicted"/>
<feature type="compositionally biased region" description="Polar residues" evidence="1">
    <location>
        <begin position="19"/>
        <end position="54"/>
    </location>
</feature>
<evidence type="ECO:0000256" key="1">
    <source>
        <dbReference type="SAM" id="MobiDB-lite"/>
    </source>
</evidence>
<protein>
    <submittedName>
        <fullName evidence="2">Uncharacterized protein</fullName>
    </submittedName>
</protein>
<feature type="region of interest" description="Disordered" evidence="1">
    <location>
        <begin position="1"/>
        <end position="69"/>
    </location>
</feature>
<dbReference type="EMBL" id="UYRT01095292">
    <property type="protein sequence ID" value="VDN40160.1"/>
    <property type="molecule type" value="Genomic_DNA"/>
</dbReference>
<feature type="compositionally biased region" description="Low complexity" evidence="1">
    <location>
        <begin position="55"/>
        <end position="69"/>
    </location>
</feature>
<organism evidence="2 3">
    <name type="scientific">Gongylonema pulchrum</name>
    <dbReference type="NCBI Taxonomy" id="637853"/>
    <lineage>
        <taxon>Eukaryota</taxon>
        <taxon>Metazoa</taxon>
        <taxon>Ecdysozoa</taxon>
        <taxon>Nematoda</taxon>
        <taxon>Chromadorea</taxon>
        <taxon>Rhabditida</taxon>
        <taxon>Spirurina</taxon>
        <taxon>Spiruromorpha</taxon>
        <taxon>Spiruroidea</taxon>
        <taxon>Gongylonematidae</taxon>
        <taxon>Gongylonema</taxon>
    </lineage>
</organism>
<gene>
    <name evidence="2" type="ORF">GPUH_LOCUS22523</name>
</gene>
<dbReference type="AlphaFoldDB" id="A0A3P7NIK0"/>
<sequence length="145" mass="15619">MRNLSSTSEKALKNEKSQENQGNAQGSTNRSPSRNAVVTENSWPNSAENPTPHFSSASSTLSPSSTAPLSLHQMALPPAYPHHSDLNSYIYSSHQYYQQMLDSGAAAAAYNNPYNSYQAAAAASAYGQNHPASAYSAHSYFFGPR</sequence>
<dbReference type="Proteomes" id="UP000271098">
    <property type="component" value="Unassembled WGS sequence"/>
</dbReference>
<name>A0A3P7NIK0_9BILA</name>
<evidence type="ECO:0000313" key="3">
    <source>
        <dbReference type="Proteomes" id="UP000271098"/>
    </source>
</evidence>
<reference evidence="2 3" key="1">
    <citation type="submission" date="2018-11" db="EMBL/GenBank/DDBJ databases">
        <authorList>
            <consortium name="Pathogen Informatics"/>
        </authorList>
    </citation>
    <scope>NUCLEOTIDE SEQUENCE [LARGE SCALE GENOMIC DNA]</scope>
</reference>